<sequence length="556" mass="60778">MNFSQIDYLFFGHLSGMPVIGFFGGIFAAIAYRLLDPEKVGTKSVSEVIISALKRILLGGAIFLVFLVLSILSAIPYGGGNRGLFLACRVAFVLAPFWAAFTVVDVRTAQATRVDAQDESGGKPSGKWHMVGITLACLSAVIVLRAMLATPPLSPEEIESKAQGKQRELAIAQCSKEISTVANEYIVDSLLLDANMINKNALESLLGGQGVRFVELKAGQIKIWNSKKEKWGVMIFDGDDRNNIELDSNKKYVRFELSRNGDPLCETSTLHILDGSPRAPFAPGACLRMVPDQKSLASHAIKALPAGDKTGFIRWSLLEQASGHVLAALISSDLPHSPARQGGGADIEWKIAQYGAVSCRQPYFTLTNALRGVPQNTRQSLSLVTRKIEPELVDLGVKSIIWPEIKVDEVEGPAGPNNTYPWGKDWEFAYKKAESTGFADVGTELIDYKAGELLSLGNLKFEGQWLNPHIGASPNGFVAVFGRPNGIHLVRYALDGEMQWQGIIQVNGRDSTAPARPDIAEIKWEENEVDIYVFRKNGKGESRWLLQVPNAMIGLR</sequence>
<evidence type="ECO:0000313" key="3">
    <source>
        <dbReference type="Proteomes" id="UP000192761"/>
    </source>
</evidence>
<feature type="transmembrane region" description="Helical" evidence="1">
    <location>
        <begin position="12"/>
        <end position="35"/>
    </location>
</feature>
<accession>A0A1W1XAN6</accession>
<feature type="transmembrane region" description="Helical" evidence="1">
    <location>
        <begin position="84"/>
        <end position="107"/>
    </location>
</feature>
<protein>
    <submittedName>
        <fullName evidence="2">Uncharacterized protein</fullName>
    </submittedName>
</protein>
<dbReference type="EMBL" id="FWXD01000005">
    <property type="protein sequence ID" value="SMC20907.1"/>
    <property type="molecule type" value="Genomic_DNA"/>
</dbReference>
<keyword evidence="3" id="KW-1185">Reference proteome</keyword>
<dbReference type="RefSeq" id="WP_084089684.1">
    <property type="nucleotide sequence ID" value="NZ_FWXD01000005.1"/>
</dbReference>
<keyword evidence="1" id="KW-0472">Membrane</keyword>
<evidence type="ECO:0000313" key="2">
    <source>
        <dbReference type="EMBL" id="SMC20907.1"/>
    </source>
</evidence>
<name>A0A1W1XAN6_9NEIS</name>
<dbReference type="AlphaFoldDB" id="A0A1W1XAN6"/>
<feature type="transmembrane region" description="Helical" evidence="1">
    <location>
        <begin position="128"/>
        <end position="148"/>
    </location>
</feature>
<keyword evidence="1" id="KW-0812">Transmembrane</keyword>
<evidence type="ECO:0000256" key="1">
    <source>
        <dbReference type="SAM" id="Phobius"/>
    </source>
</evidence>
<reference evidence="2 3" key="1">
    <citation type="submission" date="2017-04" db="EMBL/GenBank/DDBJ databases">
        <authorList>
            <person name="Afonso C.L."/>
            <person name="Miller P.J."/>
            <person name="Scott M.A."/>
            <person name="Spackman E."/>
            <person name="Goraichik I."/>
            <person name="Dimitrov K.M."/>
            <person name="Suarez D.L."/>
            <person name="Swayne D.E."/>
        </authorList>
    </citation>
    <scope>NUCLEOTIDE SEQUENCE [LARGE SCALE GENOMIC DNA]</scope>
    <source>
        <strain evidence="2 3">DSM 23236</strain>
    </source>
</reference>
<proteinExistence type="predicted"/>
<gene>
    <name evidence="2" type="ORF">SAMN02745857_01077</name>
</gene>
<feature type="transmembrane region" description="Helical" evidence="1">
    <location>
        <begin position="56"/>
        <end position="78"/>
    </location>
</feature>
<keyword evidence="1" id="KW-1133">Transmembrane helix</keyword>
<dbReference type="Proteomes" id="UP000192761">
    <property type="component" value="Unassembled WGS sequence"/>
</dbReference>
<organism evidence="2 3">
    <name type="scientific">Andreprevotia lacus DSM 23236</name>
    <dbReference type="NCBI Taxonomy" id="1121001"/>
    <lineage>
        <taxon>Bacteria</taxon>
        <taxon>Pseudomonadati</taxon>
        <taxon>Pseudomonadota</taxon>
        <taxon>Betaproteobacteria</taxon>
        <taxon>Neisseriales</taxon>
        <taxon>Chitinibacteraceae</taxon>
        <taxon>Andreprevotia</taxon>
    </lineage>
</organism>